<name>A0A7J7KCZ0_BUGNE</name>
<feature type="transmembrane region" description="Helical" evidence="1">
    <location>
        <begin position="21"/>
        <end position="48"/>
    </location>
</feature>
<feature type="transmembrane region" description="Helical" evidence="1">
    <location>
        <begin position="54"/>
        <end position="76"/>
    </location>
</feature>
<evidence type="ECO:0000256" key="1">
    <source>
        <dbReference type="SAM" id="Phobius"/>
    </source>
</evidence>
<accession>A0A7J7KCZ0</accession>
<protein>
    <submittedName>
        <fullName evidence="2">Uncharacterized protein</fullName>
    </submittedName>
</protein>
<gene>
    <name evidence="2" type="ORF">EB796_005143</name>
</gene>
<dbReference type="AlphaFoldDB" id="A0A7J7KCZ0"/>
<organism evidence="2 3">
    <name type="scientific">Bugula neritina</name>
    <name type="common">Brown bryozoan</name>
    <name type="synonym">Sertularia neritina</name>
    <dbReference type="NCBI Taxonomy" id="10212"/>
    <lineage>
        <taxon>Eukaryota</taxon>
        <taxon>Metazoa</taxon>
        <taxon>Spiralia</taxon>
        <taxon>Lophotrochozoa</taxon>
        <taxon>Bryozoa</taxon>
        <taxon>Gymnolaemata</taxon>
        <taxon>Cheilostomatida</taxon>
        <taxon>Flustrina</taxon>
        <taxon>Buguloidea</taxon>
        <taxon>Bugulidae</taxon>
        <taxon>Bugula</taxon>
    </lineage>
</organism>
<reference evidence="2" key="1">
    <citation type="submission" date="2020-06" db="EMBL/GenBank/DDBJ databases">
        <title>Draft genome of Bugula neritina, a colonial animal packing powerful symbionts and potential medicines.</title>
        <authorList>
            <person name="Rayko M."/>
        </authorList>
    </citation>
    <scope>NUCLEOTIDE SEQUENCE [LARGE SCALE GENOMIC DNA]</scope>
    <source>
        <strain evidence="2">Kwan_BN1</strain>
    </source>
</reference>
<keyword evidence="1" id="KW-0472">Membrane</keyword>
<evidence type="ECO:0000313" key="2">
    <source>
        <dbReference type="EMBL" id="KAF6036530.1"/>
    </source>
</evidence>
<evidence type="ECO:0000313" key="3">
    <source>
        <dbReference type="Proteomes" id="UP000593567"/>
    </source>
</evidence>
<proteinExistence type="predicted"/>
<dbReference type="Proteomes" id="UP000593567">
    <property type="component" value="Unassembled WGS sequence"/>
</dbReference>
<dbReference type="EMBL" id="VXIV02000706">
    <property type="protein sequence ID" value="KAF6036530.1"/>
    <property type="molecule type" value="Genomic_DNA"/>
</dbReference>
<sequence length="80" mass="8294">MLSIRYSYSYAKPCSTAQYNSFIATGVVVAVAMVTGFMATVTMITITIATDVKALSAMATSTTATVIAMGATLTTLQAIL</sequence>
<keyword evidence="1" id="KW-0812">Transmembrane</keyword>
<keyword evidence="3" id="KW-1185">Reference proteome</keyword>
<keyword evidence="1" id="KW-1133">Transmembrane helix</keyword>
<comment type="caution">
    <text evidence="2">The sequence shown here is derived from an EMBL/GenBank/DDBJ whole genome shotgun (WGS) entry which is preliminary data.</text>
</comment>